<feature type="compositionally biased region" description="Basic and acidic residues" evidence="1">
    <location>
        <begin position="16"/>
        <end position="36"/>
    </location>
</feature>
<organism evidence="2 3">
    <name type="scientific">Durusdinium trenchii</name>
    <dbReference type="NCBI Taxonomy" id="1381693"/>
    <lineage>
        <taxon>Eukaryota</taxon>
        <taxon>Sar</taxon>
        <taxon>Alveolata</taxon>
        <taxon>Dinophyceae</taxon>
        <taxon>Suessiales</taxon>
        <taxon>Symbiodiniaceae</taxon>
        <taxon>Durusdinium</taxon>
    </lineage>
</organism>
<feature type="compositionally biased region" description="Low complexity" evidence="1">
    <location>
        <begin position="130"/>
        <end position="157"/>
    </location>
</feature>
<feature type="compositionally biased region" description="Low complexity" evidence="1">
    <location>
        <begin position="99"/>
        <end position="116"/>
    </location>
</feature>
<feature type="compositionally biased region" description="Basic residues" evidence="1">
    <location>
        <begin position="38"/>
        <end position="75"/>
    </location>
</feature>
<protein>
    <submittedName>
        <fullName evidence="2">Chloroplastic</fullName>
    </submittedName>
</protein>
<proteinExistence type="predicted"/>
<feature type="region of interest" description="Disordered" evidence="1">
    <location>
        <begin position="1"/>
        <end position="181"/>
    </location>
</feature>
<evidence type="ECO:0000256" key="1">
    <source>
        <dbReference type="SAM" id="MobiDB-lite"/>
    </source>
</evidence>
<evidence type="ECO:0000313" key="2">
    <source>
        <dbReference type="EMBL" id="CAK9034061.1"/>
    </source>
</evidence>
<dbReference type="EMBL" id="CAXAMM010014536">
    <property type="protein sequence ID" value="CAK9034061.1"/>
    <property type="molecule type" value="Genomic_DNA"/>
</dbReference>
<keyword evidence="3" id="KW-1185">Reference proteome</keyword>
<sequence>MEAKKEEAPMCNGEKIQGEEAKETPRELLTRDDQLRFKSSKKTERKRGGKKGGKKKRKGRKGRKARVSRKRKILKPNHSAMDEAIEASEGHERSKIAKKTPSASSSSAAAKATQETTTKRKTRTKDKAQPSAPSRPNAKSAKSSSSKGKGATASPKEPASKKASGKAKAKARGRPRVTVDGQNEAWLTAQMGSPLYKDDLVIELADFAAGFDPKLSIKGDKFKGLARGKMDKFSEYRINAYWTRAGVGVHSLCDGNDVLHFAFNQTSACDVHKMTVALKCAMISAAGFENHEPYEKDGELNLQLKHNALLALYRLGQLSPEPEHGA</sequence>
<feature type="compositionally biased region" description="Basic residues" evidence="1">
    <location>
        <begin position="163"/>
        <end position="175"/>
    </location>
</feature>
<evidence type="ECO:0000313" key="3">
    <source>
        <dbReference type="Proteomes" id="UP001642464"/>
    </source>
</evidence>
<comment type="caution">
    <text evidence="2">The sequence shown here is derived from an EMBL/GenBank/DDBJ whole genome shotgun (WGS) entry which is preliminary data.</text>
</comment>
<accession>A0ABP0L4I6</accession>
<gene>
    <name evidence="2" type="ORF">SCF082_LOCUS20727</name>
</gene>
<name>A0ABP0L4I6_9DINO</name>
<dbReference type="Proteomes" id="UP001642464">
    <property type="component" value="Unassembled WGS sequence"/>
</dbReference>
<reference evidence="2 3" key="1">
    <citation type="submission" date="2024-02" db="EMBL/GenBank/DDBJ databases">
        <authorList>
            <person name="Chen Y."/>
            <person name="Shah S."/>
            <person name="Dougan E. K."/>
            <person name="Thang M."/>
            <person name="Chan C."/>
        </authorList>
    </citation>
    <scope>NUCLEOTIDE SEQUENCE [LARGE SCALE GENOMIC DNA]</scope>
</reference>